<dbReference type="Gene3D" id="1.20.1280.50">
    <property type="match status" value="1"/>
</dbReference>
<evidence type="ECO:0000313" key="3">
    <source>
        <dbReference type="Proteomes" id="UP001141552"/>
    </source>
</evidence>
<proteinExistence type="predicted"/>
<sequence>MEQQTQHNLIEHSLPLDIVLSIASSLQVEDVCALGGCSQFWRELCKSDHIWESLTTTRWPSLLSDPSPNPTHMIWRDLYMARHEDIAIKADAAVQFVKRRCSSGSLEFADLKVLTENLCSWQFSFKDVQMLLFKPTNNVLLNLVALLYCILDLQVPPEDVMDALVSCKIADKRVNVKWWKLGQRFFGFRLRDEFHSRSVSLADLTTANGADVLLVLRRGVIHEVLRVEIFSLGSKCSSVKLIS</sequence>
<dbReference type="PANTHER" id="PTHR16008">
    <property type="entry name" value="F-BOX ONLY PROTEIN 4"/>
    <property type="match status" value="1"/>
</dbReference>
<reference evidence="2" key="2">
    <citation type="journal article" date="2023" name="Plants (Basel)">
        <title>Annotation of the Turnera subulata (Passifloraceae) Draft Genome Reveals the S-Locus Evolved after the Divergence of Turneroideae from Passifloroideae in a Stepwise Manner.</title>
        <authorList>
            <person name="Henning P.M."/>
            <person name="Roalson E.H."/>
            <person name="Mir W."/>
            <person name="McCubbin A.G."/>
            <person name="Shore J.S."/>
        </authorList>
    </citation>
    <scope>NUCLEOTIDE SEQUENCE</scope>
    <source>
        <strain evidence="2">F60SS</strain>
    </source>
</reference>
<feature type="domain" description="F-box" evidence="1">
    <location>
        <begin position="8"/>
        <end position="54"/>
    </location>
</feature>
<dbReference type="PANTHER" id="PTHR16008:SF4">
    <property type="entry name" value="F-BOX ONLY PROTEIN 4"/>
    <property type="match status" value="1"/>
</dbReference>
<dbReference type="EMBL" id="JAKUCV010007524">
    <property type="protein sequence ID" value="KAJ4823074.1"/>
    <property type="molecule type" value="Genomic_DNA"/>
</dbReference>
<keyword evidence="3" id="KW-1185">Reference proteome</keyword>
<dbReference type="PROSITE" id="PS50181">
    <property type="entry name" value="FBOX"/>
    <property type="match status" value="1"/>
</dbReference>
<dbReference type="Pfam" id="PF12937">
    <property type="entry name" value="F-box-like"/>
    <property type="match status" value="1"/>
</dbReference>
<reference evidence="2" key="1">
    <citation type="submission" date="2022-02" db="EMBL/GenBank/DDBJ databases">
        <authorList>
            <person name="Henning P.M."/>
            <person name="McCubbin A.G."/>
            <person name="Shore J.S."/>
        </authorList>
    </citation>
    <scope>NUCLEOTIDE SEQUENCE</scope>
    <source>
        <strain evidence="2">F60SS</strain>
        <tissue evidence="2">Leaves</tissue>
    </source>
</reference>
<name>A0A9Q0F2Q0_9ROSI</name>
<evidence type="ECO:0000313" key="2">
    <source>
        <dbReference type="EMBL" id="KAJ4823074.1"/>
    </source>
</evidence>
<dbReference type="AlphaFoldDB" id="A0A9Q0F2Q0"/>
<organism evidence="2 3">
    <name type="scientific">Turnera subulata</name>
    <dbReference type="NCBI Taxonomy" id="218843"/>
    <lineage>
        <taxon>Eukaryota</taxon>
        <taxon>Viridiplantae</taxon>
        <taxon>Streptophyta</taxon>
        <taxon>Embryophyta</taxon>
        <taxon>Tracheophyta</taxon>
        <taxon>Spermatophyta</taxon>
        <taxon>Magnoliopsida</taxon>
        <taxon>eudicotyledons</taxon>
        <taxon>Gunneridae</taxon>
        <taxon>Pentapetalae</taxon>
        <taxon>rosids</taxon>
        <taxon>fabids</taxon>
        <taxon>Malpighiales</taxon>
        <taxon>Passifloraceae</taxon>
        <taxon>Turnera</taxon>
    </lineage>
</organism>
<protein>
    <recommendedName>
        <fullName evidence="1">F-box domain-containing protein</fullName>
    </recommendedName>
</protein>
<accession>A0A9Q0F2Q0</accession>
<dbReference type="GO" id="GO:0019005">
    <property type="term" value="C:SCF ubiquitin ligase complex"/>
    <property type="evidence" value="ECO:0007669"/>
    <property type="project" value="TreeGrafter"/>
</dbReference>
<dbReference type="InterPro" id="IPR001810">
    <property type="entry name" value="F-box_dom"/>
</dbReference>
<comment type="caution">
    <text evidence="2">The sequence shown here is derived from an EMBL/GenBank/DDBJ whole genome shotgun (WGS) entry which is preliminary data.</text>
</comment>
<gene>
    <name evidence="2" type="ORF">Tsubulata_009600</name>
</gene>
<dbReference type="GO" id="GO:0000209">
    <property type="term" value="P:protein polyubiquitination"/>
    <property type="evidence" value="ECO:0007669"/>
    <property type="project" value="TreeGrafter"/>
</dbReference>
<dbReference type="InterPro" id="IPR039588">
    <property type="entry name" value="FBXO4"/>
</dbReference>
<dbReference type="OrthoDB" id="3219396at2759"/>
<dbReference type="Proteomes" id="UP001141552">
    <property type="component" value="Unassembled WGS sequence"/>
</dbReference>
<dbReference type="SUPFAM" id="SSF81383">
    <property type="entry name" value="F-box domain"/>
    <property type="match status" value="1"/>
</dbReference>
<dbReference type="GO" id="GO:0031146">
    <property type="term" value="P:SCF-dependent proteasomal ubiquitin-dependent protein catabolic process"/>
    <property type="evidence" value="ECO:0007669"/>
    <property type="project" value="InterPro"/>
</dbReference>
<dbReference type="InterPro" id="IPR036047">
    <property type="entry name" value="F-box-like_dom_sf"/>
</dbReference>
<evidence type="ECO:0000259" key="1">
    <source>
        <dbReference type="PROSITE" id="PS50181"/>
    </source>
</evidence>